<name>A0A370Q7L6_9FLAO</name>
<organism evidence="3 4">
    <name type="scientific">Marinirhabdus gelatinilytica</name>
    <dbReference type="NCBI Taxonomy" id="1703343"/>
    <lineage>
        <taxon>Bacteria</taxon>
        <taxon>Pseudomonadati</taxon>
        <taxon>Bacteroidota</taxon>
        <taxon>Flavobacteriia</taxon>
        <taxon>Flavobacteriales</taxon>
        <taxon>Flavobacteriaceae</taxon>
    </lineage>
</organism>
<keyword evidence="1" id="KW-0732">Signal</keyword>
<gene>
    <name evidence="3" type="ORF">C8D94_105179</name>
</gene>
<protein>
    <submittedName>
        <fullName evidence="3">Putative repeat protein (TIGR03806 family)</fullName>
    </submittedName>
</protein>
<feature type="chain" id="PRO_5016703482" evidence="1">
    <location>
        <begin position="19"/>
        <end position="420"/>
    </location>
</feature>
<comment type="caution">
    <text evidence="3">The sequence shown here is derived from an EMBL/GenBank/DDBJ whole genome shotgun (WGS) entry which is preliminary data.</text>
</comment>
<dbReference type="Proteomes" id="UP000255317">
    <property type="component" value="Unassembled WGS sequence"/>
</dbReference>
<evidence type="ECO:0000259" key="2">
    <source>
        <dbReference type="PROSITE" id="PS50853"/>
    </source>
</evidence>
<dbReference type="InterPro" id="IPR013783">
    <property type="entry name" value="Ig-like_fold"/>
</dbReference>
<dbReference type="InterPro" id="IPR036116">
    <property type="entry name" value="FN3_sf"/>
</dbReference>
<feature type="domain" description="Fibronectin type-III" evidence="2">
    <location>
        <begin position="39"/>
        <end position="125"/>
    </location>
</feature>
<accession>A0A370Q7L6</accession>
<dbReference type="PROSITE" id="PS50853">
    <property type="entry name" value="FN3"/>
    <property type="match status" value="1"/>
</dbReference>
<dbReference type="OrthoDB" id="338827at2"/>
<dbReference type="InterPro" id="IPR036280">
    <property type="entry name" value="Multihaem_cyt_sf"/>
</dbReference>
<reference evidence="3 4" key="1">
    <citation type="submission" date="2018-07" db="EMBL/GenBank/DDBJ databases">
        <title>Genomic Encyclopedia of Type Strains, Phase IV (KMG-IV): sequencing the most valuable type-strain genomes for metagenomic binning, comparative biology and taxonomic classification.</title>
        <authorList>
            <person name="Goeker M."/>
        </authorList>
    </citation>
    <scope>NUCLEOTIDE SEQUENCE [LARGE SCALE GENOMIC DNA]</scope>
    <source>
        <strain evidence="3 4">DSM 101478</strain>
    </source>
</reference>
<dbReference type="SUPFAM" id="SSF48695">
    <property type="entry name" value="Multiheme cytochromes"/>
    <property type="match status" value="1"/>
</dbReference>
<dbReference type="AlphaFoldDB" id="A0A370Q7L6"/>
<dbReference type="RefSeq" id="WP_115124491.1">
    <property type="nucleotide sequence ID" value="NZ_QRAO01000005.1"/>
</dbReference>
<dbReference type="InterPro" id="IPR003961">
    <property type="entry name" value="FN3_dom"/>
</dbReference>
<sequence length="420" mass="46320">MKKFAYAFLLLGAFTLHSCGSDDDAPPPVAEVDEENPTAPANLELILSDETAITLSWDAATDNVGVTSYTLFQDGVQAQENIIGTTTVISGLTPETTYSFYVIALDDAGNQSDPSANINASTAITFKNSLSQMGVFSVISEDLIPATGVQLYELNTTLFTDYAQKQRLIRLPEGTTLTPNGNDLLPNFPDNTLIAKTFFYNIDDRDPSLGRQIIETRIFLKIAGQWQAADYIWNENQTEATYTTNGSTTPISYIDENGDTQNVDYQIPSQQDCFTCHNNDNSTLPIGLKLRSLNFVPSYANQNQLDFLVSQGILEGVNSGSVSVLPDWTDTATYSLDERARAYLDVNCAHCHQPGGSAPNGFDIDFRLETPFEDTGIYPNRGEIEVRFQSTLPTYRMPQLGRTVVHEEALDMLIEYIDAL</sequence>
<evidence type="ECO:0000313" key="3">
    <source>
        <dbReference type="EMBL" id="RDK84333.1"/>
    </source>
</evidence>
<dbReference type="Pfam" id="PF00041">
    <property type="entry name" value="fn3"/>
    <property type="match status" value="1"/>
</dbReference>
<dbReference type="Gene3D" id="2.60.40.10">
    <property type="entry name" value="Immunoglobulins"/>
    <property type="match status" value="1"/>
</dbReference>
<evidence type="ECO:0000313" key="4">
    <source>
        <dbReference type="Proteomes" id="UP000255317"/>
    </source>
</evidence>
<dbReference type="EMBL" id="QRAO01000005">
    <property type="protein sequence ID" value="RDK84333.1"/>
    <property type="molecule type" value="Genomic_DNA"/>
</dbReference>
<dbReference type="SMART" id="SM00060">
    <property type="entry name" value="FN3"/>
    <property type="match status" value="1"/>
</dbReference>
<dbReference type="CDD" id="cd00063">
    <property type="entry name" value="FN3"/>
    <property type="match status" value="1"/>
</dbReference>
<keyword evidence="4" id="KW-1185">Reference proteome</keyword>
<proteinExistence type="predicted"/>
<evidence type="ECO:0000256" key="1">
    <source>
        <dbReference type="SAM" id="SignalP"/>
    </source>
</evidence>
<feature type="signal peptide" evidence="1">
    <location>
        <begin position="1"/>
        <end position="18"/>
    </location>
</feature>
<dbReference type="SUPFAM" id="SSF49265">
    <property type="entry name" value="Fibronectin type III"/>
    <property type="match status" value="1"/>
</dbReference>